<evidence type="ECO:0000259" key="8">
    <source>
        <dbReference type="Pfam" id="PF21082"/>
    </source>
</evidence>
<evidence type="ECO:0000256" key="4">
    <source>
        <dbReference type="ARBA" id="ARBA00022989"/>
    </source>
</evidence>
<dbReference type="Pfam" id="PF00924">
    <property type="entry name" value="MS_channel_2nd"/>
    <property type="match status" value="1"/>
</dbReference>
<reference evidence="9" key="1">
    <citation type="submission" date="2020-10" db="EMBL/GenBank/DDBJ databases">
        <authorList>
            <person name="Castelo-Branco R."/>
            <person name="Eusebio N."/>
            <person name="Adriana R."/>
            <person name="Vieira A."/>
            <person name="Brugerolle De Fraissinette N."/>
            <person name="Rezende De Castro R."/>
            <person name="Schneider M.P."/>
            <person name="Vasconcelos V."/>
            <person name="Leao P.N."/>
        </authorList>
    </citation>
    <scope>NUCLEOTIDE SEQUENCE</scope>
    <source>
        <strain evidence="9">LEGE 07157</strain>
    </source>
</reference>
<comment type="caution">
    <text evidence="9">The sequence shown here is derived from an EMBL/GenBank/DDBJ whole genome shotgun (WGS) entry which is preliminary data.</text>
</comment>
<dbReference type="GO" id="GO:0016020">
    <property type="term" value="C:membrane"/>
    <property type="evidence" value="ECO:0007669"/>
    <property type="project" value="InterPro"/>
</dbReference>
<dbReference type="RefSeq" id="WP_194029272.1">
    <property type="nucleotide sequence ID" value="NZ_JADEWZ010000012.1"/>
</dbReference>
<evidence type="ECO:0000256" key="2">
    <source>
        <dbReference type="ARBA" id="ARBA00008017"/>
    </source>
</evidence>
<evidence type="ECO:0000259" key="7">
    <source>
        <dbReference type="Pfam" id="PF00924"/>
    </source>
</evidence>
<evidence type="ECO:0000256" key="1">
    <source>
        <dbReference type="ARBA" id="ARBA00004127"/>
    </source>
</evidence>
<dbReference type="InterPro" id="IPR023408">
    <property type="entry name" value="MscS_beta-dom_sf"/>
</dbReference>
<dbReference type="InterPro" id="IPR006685">
    <property type="entry name" value="MscS_channel_2nd"/>
</dbReference>
<evidence type="ECO:0000313" key="10">
    <source>
        <dbReference type="Proteomes" id="UP000654482"/>
    </source>
</evidence>
<keyword evidence="10" id="KW-1185">Reference proteome</keyword>
<dbReference type="Gene3D" id="1.10.287.1260">
    <property type="match status" value="1"/>
</dbReference>
<comment type="subcellular location">
    <subcellularLocation>
        <location evidence="1">Endomembrane system</location>
        <topology evidence="1">Multi-pass membrane protein</topology>
    </subcellularLocation>
</comment>
<feature type="transmembrane region" description="Helical" evidence="6">
    <location>
        <begin position="78"/>
        <end position="98"/>
    </location>
</feature>
<keyword evidence="5 6" id="KW-0472">Membrane</keyword>
<accession>A0A8J7DW26</accession>
<evidence type="ECO:0000256" key="6">
    <source>
        <dbReference type="SAM" id="Phobius"/>
    </source>
</evidence>
<evidence type="ECO:0000256" key="3">
    <source>
        <dbReference type="ARBA" id="ARBA00022692"/>
    </source>
</evidence>
<dbReference type="PANTHER" id="PTHR30221">
    <property type="entry name" value="SMALL-CONDUCTANCE MECHANOSENSITIVE CHANNEL"/>
    <property type="match status" value="1"/>
</dbReference>
<dbReference type="AlphaFoldDB" id="A0A8J7DW26"/>
<dbReference type="InterPro" id="IPR049278">
    <property type="entry name" value="MS_channel_C"/>
</dbReference>
<evidence type="ECO:0000256" key="5">
    <source>
        <dbReference type="ARBA" id="ARBA00023136"/>
    </source>
</evidence>
<dbReference type="Proteomes" id="UP000654482">
    <property type="component" value="Unassembled WGS sequence"/>
</dbReference>
<dbReference type="PANTHER" id="PTHR30221:SF1">
    <property type="entry name" value="SMALL-CONDUCTANCE MECHANOSENSITIVE CHANNEL"/>
    <property type="match status" value="1"/>
</dbReference>
<dbReference type="GO" id="GO:0012505">
    <property type="term" value="C:endomembrane system"/>
    <property type="evidence" value="ECO:0007669"/>
    <property type="project" value="UniProtKB-SubCell"/>
</dbReference>
<evidence type="ECO:0000313" key="9">
    <source>
        <dbReference type="EMBL" id="MBE9116176.1"/>
    </source>
</evidence>
<gene>
    <name evidence="9" type="ORF">IQ249_09740</name>
</gene>
<keyword evidence="3 6" id="KW-0812">Transmembrane</keyword>
<feature type="transmembrane region" description="Helical" evidence="6">
    <location>
        <begin position="110"/>
        <end position="133"/>
    </location>
</feature>
<dbReference type="Pfam" id="PF21082">
    <property type="entry name" value="MS_channel_3rd"/>
    <property type="match status" value="1"/>
</dbReference>
<feature type="domain" description="Mechanosensitive ion channel MscS" evidence="7">
    <location>
        <begin position="120"/>
        <end position="186"/>
    </location>
</feature>
<dbReference type="EMBL" id="JADEWZ010000012">
    <property type="protein sequence ID" value="MBE9116176.1"/>
    <property type="molecule type" value="Genomic_DNA"/>
</dbReference>
<name>A0A8J7DW26_9CYAN</name>
<dbReference type="Gene3D" id="2.30.30.60">
    <property type="match status" value="1"/>
</dbReference>
<protein>
    <submittedName>
        <fullName evidence="9">Mechanosensitive ion channel family protein</fullName>
    </submittedName>
</protein>
<dbReference type="InterPro" id="IPR045275">
    <property type="entry name" value="MscS_archaea/bacteria_type"/>
</dbReference>
<comment type="similarity">
    <text evidence="2">Belongs to the MscS (TC 1.A.23) family.</text>
</comment>
<feature type="domain" description="Mechanosensitive ion channel MscS C-terminal" evidence="8">
    <location>
        <begin position="194"/>
        <end position="272"/>
    </location>
</feature>
<dbReference type="GO" id="GO:0008381">
    <property type="term" value="F:mechanosensitive monoatomic ion channel activity"/>
    <property type="evidence" value="ECO:0007669"/>
    <property type="project" value="InterPro"/>
</dbReference>
<proteinExistence type="inferred from homology"/>
<dbReference type="InterPro" id="IPR010920">
    <property type="entry name" value="LSM_dom_sf"/>
</dbReference>
<feature type="transmembrane region" description="Helical" evidence="6">
    <location>
        <begin position="37"/>
        <end position="57"/>
    </location>
</feature>
<organism evidence="9 10">
    <name type="scientific">Lusitaniella coriacea LEGE 07157</name>
    <dbReference type="NCBI Taxonomy" id="945747"/>
    <lineage>
        <taxon>Bacteria</taxon>
        <taxon>Bacillati</taxon>
        <taxon>Cyanobacteriota</taxon>
        <taxon>Cyanophyceae</taxon>
        <taxon>Spirulinales</taxon>
        <taxon>Lusitaniellaceae</taxon>
        <taxon>Lusitaniella</taxon>
    </lineage>
</organism>
<sequence length="286" mass="32587">MGFLYTLFLAQVAQESSEGAAEKTKELLAEITTWKLTKAILVIVLAYLSVLLIEKLINWFSERVQREWRLSIKQSLPFWRTVVLTAAVAFLLNLFFNLSRNNVLALTGTVAVALGFAFKDYASSVIAGLIALFEAPYRVGDRIEIGNYYGEIVGYGLRGIRLQTPDDNLVTIPHNKIWTEPISNSNAGKLEAQVVTKFYLDRAVDIDLVLKILHRVAYTSKYTQLKLPISVVVEEKPWGTLFKLKSYPMDARDEFIYQTDLIRRTKRIFAKYDFTYPIVPITETES</sequence>
<keyword evidence="4 6" id="KW-1133">Transmembrane helix</keyword>
<dbReference type="SUPFAM" id="SSF50182">
    <property type="entry name" value="Sm-like ribonucleoproteins"/>
    <property type="match status" value="1"/>
</dbReference>